<reference evidence="1" key="1">
    <citation type="submission" date="2021-06" db="EMBL/GenBank/DDBJ databases">
        <authorList>
            <person name="Tinney K.R."/>
            <person name="Subramanian S."/>
            <person name="Parent K.N."/>
        </authorList>
    </citation>
    <scope>NUCLEOTIDE SEQUENCE</scope>
</reference>
<evidence type="ECO:0000313" key="2">
    <source>
        <dbReference type="Proteomes" id="UP000828350"/>
    </source>
</evidence>
<protein>
    <submittedName>
        <fullName evidence="1">Uncharacterized protein</fullName>
    </submittedName>
</protein>
<sequence length="124" mass="14034">MDFSSLEDRAAIAIRDGKSARVISVSPTGRIKDDAIDAMLMQALQHNLSGTKADWYTVDDLYTPPKPHCMSQVHDIIDSFWSAPALGLYGQYIAQLDKKPKTKDVFKGKSTTHHYPWYRRGSKY</sequence>
<evidence type="ECO:0000313" key="1">
    <source>
        <dbReference type="EMBL" id="UEN68838.1"/>
    </source>
</evidence>
<gene>
    <name evidence="1" type="ORF">Moo19_gp42</name>
</gene>
<dbReference type="InterPro" id="IPR048254">
    <property type="entry name" value="CDP_ALCOHOL_P_TRANSF_CS"/>
</dbReference>
<name>A0AAE8YCQ6_9CAUD</name>
<organism evidence="1 2">
    <name type="scientific">Shigella virus Moo19</name>
    <dbReference type="NCBI Taxonomy" id="2886042"/>
    <lineage>
        <taxon>Viruses</taxon>
        <taxon>Duplodnaviria</taxon>
        <taxon>Heunggongvirae</taxon>
        <taxon>Uroviricota</taxon>
        <taxon>Caudoviricetes</taxon>
        <taxon>Schitoviridae</taxon>
        <taxon>Enquatrovirinae</taxon>
        <taxon>Moovirus</taxon>
        <taxon>Moovirus moo</taxon>
    </lineage>
</organism>
<proteinExistence type="predicted"/>
<dbReference type="Proteomes" id="UP000828350">
    <property type="component" value="Segment"/>
</dbReference>
<dbReference type="EMBL" id="MZ358387">
    <property type="protein sequence ID" value="UEN68838.1"/>
    <property type="molecule type" value="Genomic_DNA"/>
</dbReference>
<accession>A0AAE8YCQ6</accession>
<keyword evidence="2" id="KW-1185">Reference proteome</keyword>
<dbReference type="PROSITE" id="PS00379">
    <property type="entry name" value="CDP_ALCOHOL_P_TRANSF"/>
    <property type="match status" value="1"/>
</dbReference>